<evidence type="ECO:0000313" key="1">
    <source>
        <dbReference type="EMBL" id="KAI4316597.1"/>
    </source>
</evidence>
<dbReference type="Proteomes" id="UP000828941">
    <property type="component" value="Chromosome 10"/>
</dbReference>
<evidence type="ECO:0000313" key="2">
    <source>
        <dbReference type="Proteomes" id="UP000828941"/>
    </source>
</evidence>
<organism evidence="1 2">
    <name type="scientific">Bauhinia variegata</name>
    <name type="common">Purple orchid tree</name>
    <name type="synonym">Phanera variegata</name>
    <dbReference type="NCBI Taxonomy" id="167791"/>
    <lineage>
        <taxon>Eukaryota</taxon>
        <taxon>Viridiplantae</taxon>
        <taxon>Streptophyta</taxon>
        <taxon>Embryophyta</taxon>
        <taxon>Tracheophyta</taxon>
        <taxon>Spermatophyta</taxon>
        <taxon>Magnoliopsida</taxon>
        <taxon>eudicotyledons</taxon>
        <taxon>Gunneridae</taxon>
        <taxon>Pentapetalae</taxon>
        <taxon>rosids</taxon>
        <taxon>fabids</taxon>
        <taxon>Fabales</taxon>
        <taxon>Fabaceae</taxon>
        <taxon>Cercidoideae</taxon>
        <taxon>Cercideae</taxon>
        <taxon>Bauhiniinae</taxon>
        <taxon>Bauhinia</taxon>
    </lineage>
</organism>
<name>A0ACB9LXW8_BAUVA</name>
<comment type="caution">
    <text evidence="1">The sequence shown here is derived from an EMBL/GenBank/DDBJ whole genome shotgun (WGS) entry which is preliminary data.</text>
</comment>
<accession>A0ACB9LXW8</accession>
<reference evidence="1 2" key="1">
    <citation type="journal article" date="2022" name="DNA Res.">
        <title>Chromosomal-level genome assembly of the orchid tree Bauhinia variegata (Leguminosae; Cercidoideae) supports the allotetraploid origin hypothesis of Bauhinia.</title>
        <authorList>
            <person name="Zhong Y."/>
            <person name="Chen Y."/>
            <person name="Zheng D."/>
            <person name="Pang J."/>
            <person name="Liu Y."/>
            <person name="Luo S."/>
            <person name="Meng S."/>
            <person name="Qian L."/>
            <person name="Wei D."/>
            <person name="Dai S."/>
            <person name="Zhou R."/>
        </authorList>
    </citation>
    <scope>NUCLEOTIDE SEQUENCE [LARGE SCALE GENOMIC DNA]</scope>
    <source>
        <strain evidence="1">BV-YZ2020</strain>
    </source>
</reference>
<dbReference type="EMBL" id="CM039435">
    <property type="protein sequence ID" value="KAI4316597.1"/>
    <property type="molecule type" value="Genomic_DNA"/>
</dbReference>
<proteinExistence type="predicted"/>
<keyword evidence="2" id="KW-1185">Reference proteome</keyword>
<protein>
    <submittedName>
        <fullName evidence="1">Uncharacterized protein</fullName>
    </submittedName>
</protein>
<gene>
    <name evidence="1" type="ORF">L6164_024563</name>
</gene>
<sequence length="451" mass="51479">MSWLARSLANSLRIDDDDGDGDGEDDEENDVMPDRCHSHDAPTTSPAMHEPRYPPEEEQQPSYQPQENEIESETEAQARGVKDDLNEIKQTLTRQFWGMASFLAPPPTHSHPSSPDCQIQSDPTTFSWNRSEPSDHRVSGNEEGFIAQDDTAISRIRRDFPDTEVRFSTEGHEIKGSGSNLNSFESDSVENEESEMEDYDLERAVGITEEVLAFAMNIAMHPETWLDFPIDEEEDTDDFDMSDAQQQHALAIERLAPRLAALRIELCPCHMSEGYFWKVYFVLLHSRLNKQDAEVLSTLQVMAARAMWMQELQKQMKPESDWFESRTSYSRDTARYESGTLSMMADYDYETEKHTVASSEIHYIDKSVIEEKPMIKTEDKDLVSGRSSKIILLDCEDDEDEWPEEDSDLGGYGGTINPMVNEEDISFSDLEDDNYELKPVRSNTESKASKT</sequence>